<sequence length="179" mass="19948">DHDSTEIDMAQKRKSKIPPKVPKKPKLSTPIKNTNQGNFSYTKERQKETCDSNTLPNESETGVPVLRVSSEELLACNDLISLPLLYDDVVLDCVITRYMEDRFYSWAGPTLVAVNPCKRVDHLYSTEEIISHHQEIKSGCDIRARMCNSVAGVAHHRLSHQLGLTNQTILVSGESGAGK</sequence>
<feature type="compositionally biased region" description="Basic residues" evidence="7">
    <location>
        <begin position="12"/>
        <end position="26"/>
    </location>
</feature>
<evidence type="ECO:0000259" key="8">
    <source>
        <dbReference type="PROSITE" id="PS51456"/>
    </source>
</evidence>
<dbReference type="GO" id="GO:0051015">
    <property type="term" value="F:actin filament binding"/>
    <property type="evidence" value="ECO:0007669"/>
    <property type="project" value="TreeGrafter"/>
</dbReference>
<feature type="non-terminal residue" evidence="9">
    <location>
        <position position="1"/>
    </location>
</feature>
<evidence type="ECO:0000256" key="2">
    <source>
        <dbReference type="ARBA" id="ARBA00022840"/>
    </source>
</evidence>
<dbReference type="GO" id="GO:0016459">
    <property type="term" value="C:myosin complex"/>
    <property type="evidence" value="ECO:0007669"/>
    <property type="project" value="UniProtKB-KW"/>
</dbReference>
<gene>
    <name evidence="9" type="ORF">MNOR_LOCUS4805</name>
</gene>
<evidence type="ECO:0000256" key="1">
    <source>
        <dbReference type="ARBA" id="ARBA00022741"/>
    </source>
</evidence>
<dbReference type="InterPro" id="IPR027417">
    <property type="entry name" value="P-loop_NTPase"/>
</dbReference>
<dbReference type="PANTHER" id="PTHR13140">
    <property type="entry name" value="MYOSIN"/>
    <property type="match status" value="1"/>
</dbReference>
<dbReference type="InterPro" id="IPR036961">
    <property type="entry name" value="Kinesin_motor_dom_sf"/>
</dbReference>
<feature type="compositionally biased region" description="Basic and acidic residues" evidence="7">
    <location>
        <begin position="1"/>
        <end position="11"/>
    </location>
</feature>
<keyword evidence="10" id="KW-1185">Reference proteome</keyword>
<evidence type="ECO:0000256" key="3">
    <source>
        <dbReference type="ARBA" id="ARBA00023123"/>
    </source>
</evidence>
<keyword evidence="5 6" id="KW-0009">Actin-binding</keyword>
<evidence type="ECO:0000313" key="9">
    <source>
        <dbReference type="EMBL" id="CAL4065477.1"/>
    </source>
</evidence>
<dbReference type="GO" id="GO:0005524">
    <property type="term" value="F:ATP binding"/>
    <property type="evidence" value="ECO:0007669"/>
    <property type="project" value="UniProtKB-KW"/>
</dbReference>
<evidence type="ECO:0000256" key="4">
    <source>
        <dbReference type="ARBA" id="ARBA00023175"/>
    </source>
</evidence>
<feature type="non-terminal residue" evidence="9">
    <location>
        <position position="179"/>
    </location>
</feature>
<comment type="caution">
    <text evidence="9">The sequence shown here is derived from an EMBL/GenBank/DDBJ whole genome shotgun (WGS) entry which is preliminary data.</text>
</comment>
<comment type="similarity">
    <text evidence="6">Belongs to the TRAFAC class myosin-kinesin ATPase superfamily. Myosin family.</text>
</comment>
<dbReference type="Proteomes" id="UP001497623">
    <property type="component" value="Unassembled WGS sequence"/>
</dbReference>
<protein>
    <recommendedName>
        <fullName evidence="8">Myosin motor domain-containing protein</fullName>
    </recommendedName>
</protein>
<dbReference type="PANTHER" id="PTHR13140:SF706">
    <property type="entry name" value="DILUTE CLASS UNCONVENTIONAL MYOSIN, ISOFORM C"/>
    <property type="match status" value="1"/>
</dbReference>
<evidence type="ECO:0000313" key="10">
    <source>
        <dbReference type="Proteomes" id="UP001497623"/>
    </source>
</evidence>
<dbReference type="SUPFAM" id="SSF52540">
    <property type="entry name" value="P-loop containing nucleoside triphosphate hydrolases"/>
    <property type="match status" value="1"/>
</dbReference>
<accession>A0AAV2PUA4</accession>
<dbReference type="Pfam" id="PF00063">
    <property type="entry name" value="Myosin_head"/>
    <property type="match status" value="1"/>
</dbReference>
<dbReference type="GO" id="GO:0007015">
    <property type="term" value="P:actin filament organization"/>
    <property type="evidence" value="ECO:0007669"/>
    <property type="project" value="TreeGrafter"/>
</dbReference>
<dbReference type="GO" id="GO:0005737">
    <property type="term" value="C:cytoplasm"/>
    <property type="evidence" value="ECO:0007669"/>
    <property type="project" value="TreeGrafter"/>
</dbReference>
<keyword evidence="1" id="KW-0547">Nucleotide-binding</keyword>
<dbReference type="GO" id="GO:0000146">
    <property type="term" value="F:microfilament motor activity"/>
    <property type="evidence" value="ECO:0007669"/>
    <property type="project" value="TreeGrafter"/>
</dbReference>
<evidence type="ECO:0000256" key="5">
    <source>
        <dbReference type="ARBA" id="ARBA00023203"/>
    </source>
</evidence>
<keyword evidence="3 6" id="KW-0518">Myosin</keyword>
<name>A0AAV2PUA4_MEGNR</name>
<comment type="caution">
    <text evidence="6">Lacks conserved residue(s) required for the propagation of feature annotation.</text>
</comment>
<dbReference type="Gene3D" id="3.40.850.10">
    <property type="entry name" value="Kinesin motor domain"/>
    <property type="match status" value="1"/>
</dbReference>
<feature type="compositionally biased region" description="Polar residues" evidence="7">
    <location>
        <begin position="30"/>
        <end position="41"/>
    </location>
</feature>
<keyword evidence="2" id="KW-0067">ATP-binding</keyword>
<proteinExistence type="inferred from homology"/>
<dbReference type="AlphaFoldDB" id="A0AAV2PUA4"/>
<feature type="region of interest" description="Disordered" evidence="7">
    <location>
        <begin position="1"/>
        <end position="59"/>
    </location>
</feature>
<dbReference type="EMBL" id="CAXKWB010001789">
    <property type="protein sequence ID" value="CAL4065477.1"/>
    <property type="molecule type" value="Genomic_DNA"/>
</dbReference>
<dbReference type="PRINTS" id="PR00193">
    <property type="entry name" value="MYOSINHEAVY"/>
</dbReference>
<dbReference type="GO" id="GO:0016020">
    <property type="term" value="C:membrane"/>
    <property type="evidence" value="ECO:0007669"/>
    <property type="project" value="TreeGrafter"/>
</dbReference>
<evidence type="ECO:0000256" key="6">
    <source>
        <dbReference type="PROSITE-ProRule" id="PRU00782"/>
    </source>
</evidence>
<dbReference type="InterPro" id="IPR001609">
    <property type="entry name" value="Myosin_head_motor_dom-like"/>
</dbReference>
<keyword evidence="4" id="KW-0505">Motor protein</keyword>
<dbReference type="PROSITE" id="PS51456">
    <property type="entry name" value="MYOSIN_MOTOR"/>
    <property type="match status" value="1"/>
</dbReference>
<evidence type="ECO:0000256" key="7">
    <source>
        <dbReference type="SAM" id="MobiDB-lite"/>
    </source>
</evidence>
<organism evidence="9 10">
    <name type="scientific">Meganyctiphanes norvegica</name>
    <name type="common">Northern krill</name>
    <name type="synonym">Thysanopoda norvegica</name>
    <dbReference type="NCBI Taxonomy" id="48144"/>
    <lineage>
        <taxon>Eukaryota</taxon>
        <taxon>Metazoa</taxon>
        <taxon>Ecdysozoa</taxon>
        <taxon>Arthropoda</taxon>
        <taxon>Crustacea</taxon>
        <taxon>Multicrustacea</taxon>
        <taxon>Malacostraca</taxon>
        <taxon>Eumalacostraca</taxon>
        <taxon>Eucarida</taxon>
        <taxon>Euphausiacea</taxon>
        <taxon>Euphausiidae</taxon>
        <taxon>Meganyctiphanes</taxon>
    </lineage>
</organism>
<reference evidence="9 10" key="1">
    <citation type="submission" date="2024-05" db="EMBL/GenBank/DDBJ databases">
        <authorList>
            <person name="Wallberg A."/>
        </authorList>
    </citation>
    <scope>NUCLEOTIDE SEQUENCE [LARGE SCALE GENOMIC DNA]</scope>
</reference>
<feature type="domain" description="Myosin motor" evidence="8">
    <location>
        <begin position="74"/>
        <end position="179"/>
    </location>
</feature>